<dbReference type="InterPro" id="IPR050832">
    <property type="entry name" value="Bact_Acetyltransf"/>
</dbReference>
<feature type="transmembrane region" description="Helical" evidence="3">
    <location>
        <begin position="32"/>
        <end position="50"/>
    </location>
</feature>
<protein>
    <recommendedName>
        <fullName evidence="4">N-acetyltransferase domain-containing protein</fullName>
    </recommendedName>
</protein>
<keyword evidence="3" id="KW-1133">Transmembrane helix</keyword>
<dbReference type="PANTHER" id="PTHR43877">
    <property type="entry name" value="AMINOALKYLPHOSPHONATE N-ACETYLTRANSFERASE-RELATED-RELATED"/>
    <property type="match status" value="1"/>
</dbReference>
<dbReference type="Pfam" id="PF00583">
    <property type="entry name" value="Acetyltransf_1"/>
    <property type="match status" value="1"/>
</dbReference>
<dbReference type="Gene3D" id="3.40.630.30">
    <property type="match status" value="1"/>
</dbReference>
<name>A0ABP6T754_9ACTN</name>
<evidence type="ECO:0000256" key="1">
    <source>
        <dbReference type="ARBA" id="ARBA00022679"/>
    </source>
</evidence>
<comment type="caution">
    <text evidence="5">The sequence shown here is derived from an EMBL/GenBank/DDBJ whole genome shotgun (WGS) entry which is preliminary data.</text>
</comment>
<dbReference type="RefSeq" id="WP_376980787.1">
    <property type="nucleotide sequence ID" value="NZ_JBHMDE010000017.1"/>
</dbReference>
<dbReference type="PROSITE" id="PS51186">
    <property type="entry name" value="GNAT"/>
    <property type="match status" value="1"/>
</dbReference>
<dbReference type="EMBL" id="BAAAYN010000044">
    <property type="protein sequence ID" value="GAA3393935.1"/>
    <property type="molecule type" value="Genomic_DNA"/>
</dbReference>
<proteinExistence type="predicted"/>
<dbReference type="InterPro" id="IPR000182">
    <property type="entry name" value="GNAT_dom"/>
</dbReference>
<keyword evidence="3" id="KW-0812">Transmembrane</keyword>
<dbReference type="Proteomes" id="UP001501676">
    <property type="component" value="Unassembled WGS sequence"/>
</dbReference>
<gene>
    <name evidence="5" type="ORF">GCM10020369_61430</name>
</gene>
<feature type="domain" description="N-acetyltransferase" evidence="4">
    <location>
        <begin position="15"/>
        <end position="186"/>
    </location>
</feature>
<evidence type="ECO:0000256" key="3">
    <source>
        <dbReference type="SAM" id="Phobius"/>
    </source>
</evidence>
<dbReference type="SUPFAM" id="SSF55729">
    <property type="entry name" value="Acyl-CoA N-acyltransferases (Nat)"/>
    <property type="match status" value="1"/>
</dbReference>
<dbReference type="PANTHER" id="PTHR43877:SF2">
    <property type="entry name" value="AMINOALKYLPHOSPHONATE N-ACETYLTRANSFERASE-RELATED"/>
    <property type="match status" value="1"/>
</dbReference>
<keyword evidence="2" id="KW-0012">Acyltransferase</keyword>
<dbReference type="InterPro" id="IPR016181">
    <property type="entry name" value="Acyl_CoA_acyltransferase"/>
</dbReference>
<organism evidence="5 6">
    <name type="scientific">Cryptosporangium minutisporangium</name>
    <dbReference type="NCBI Taxonomy" id="113569"/>
    <lineage>
        <taxon>Bacteria</taxon>
        <taxon>Bacillati</taxon>
        <taxon>Actinomycetota</taxon>
        <taxon>Actinomycetes</taxon>
        <taxon>Cryptosporangiales</taxon>
        <taxon>Cryptosporangiaceae</taxon>
        <taxon>Cryptosporangium</taxon>
    </lineage>
</organism>
<evidence type="ECO:0000313" key="5">
    <source>
        <dbReference type="EMBL" id="GAA3393935.1"/>
    </source>
</evidence>
<sequence>MAKSQRLPTALTAPATYVQVTGPLAERIAGNLYSVVVAVVSGGGAIGWVKPPSRAEFDEWLDDVVAAARSGDAVAVLAGAAGGAVAGFGYWRRYERPTLRVNADLEKVFVAPADRGTGVGGRLVSLLTESARQSGIETLTLDVRGDNAGAIRLYERLGFTEYGRRRGFVAVGPFRYDQVLLAQRLQT</sequence>
<dbReference type="CDD" id="cd04301">
    <property type="entry name" value="NAT_SF"/>
    <property type="match status" value="1"/>
</dbReference>
<feature type="transmembrane region" description="Helical" evidence="3">
    <location>
        <begin position="70"/>
        <end position="91"/>
    </location>
</feature>
<keyword evidence="3" id="KW-0472">Membrane</keyword>
<reference evidence="6" key="1">
    <citation type="journal article" date="2019" name="Int. J. Syst. Evol. Microbiol.">
        <title>The Global Catalogue of Microorganisms (GCM) 10K type strain sequencing project: providing services to taxonomists for standard genome sequencing and annotation.</title>
        <authorList>
            <consortium name="The Broad Institute Genomics Platform"/>
            <consortium name="The Broad Institute Genome Sequencing Center for Infectious Disease"/>
            <person name="Wu L."/>
            <person name="Ma J."/>
        </authorList>
    </citation>
    <scope>NUCLEOTIDE SEQUENCE [LARGE SCALE GENOMIC DNA]</scope>
    <source>
        <strain evidence="6">JCM 9458</strain>
    </source>
</reference>
<evidence type="ECO:0000256" key="2">
    <source>
        <dbReference type="ARBA" id="ARBA00023315"/>
    </source>
</evidence>
<evidence type="ECO:0000313" key="6">
    <source>
        <dbReference type="Proteomes" id="UP001501676"/>
    </source>
</evidence>
<keyword evidence="6" id="KW-1185">Reference proteome</keyword>
<evidence type="ECO:0000259" key="4">
    <source>
        <dbReference type="PROSITE" id="PS51186"/>
    </source>
</evidence>
<keyword evidence="1" id="KW-0808">Transferase</keyword>
<accession>A0ABP6T754</accession>